<dbReference type="PANTHER" id="PTHR10039:SF5">
    <property type="entry name" value="NACHT DOMAIN-CONTAINING PROTEIN"/>
    <property type="match status" value="1"/>
</dbReference>
<proteinExistence type="predicted"/>
<keyword evidence="3" id="KW-1185">Reference proteome</keyword>
<dbReference type="Proteomes" id="UP001056384">
    <property type="component" value="Chromosome 1"/>
</dbReference>
<evidence type="ECO:0000259" key="1">
    <source>
        <dbReference type="Pfam" id="PF25053"/>
    </source>
</evidence>
<reference evidence="2" key="1">
    <citation type="submission" date="2022-06" db="EMBL/GenBank/DDBJ databases">
        <title>Complete genome sequences of two strains of the flax pathogen Septoria linicola.</title>
        <authorList>
            <person name="Lapalu N."/>
            <person name="Simon A."/>
            <person name="Demenou B."/>
            <person name="Paumier D."/>
            <person name="Guillot M.-P."/>
            <person name="Gout L."/>
            <person name="Valade R."/>
        </authorList>
    </citation>
    <scope>NUCLEOTIDE SEQUENCE</scope>
    <source>
        <strain evidence="2">SE15195</strain>
    </source>
</reference>
<organism evidence="2 3">
    <name type="scientific">Septoria linicola</name>
    <dbReference type="NCBI Taxonomy" id="215465"/>
    <lineage>
        <taxon>Eukaryota</taxon>
        <taxon>Fungi</taxon>
        <taxon>Dikarya</taxon>
        <taxon>Ascomycota</taxon>
        <taxon>Pezizomycotina</taxon>
        <taxon>Dothideomycetes</taxon>
        <taxon>Dothideomycetidae</taxon>
        <taxon>Mycosphaerellales</taxon>
        <taxon>Mycosphaerellaceae</taxon>
        <taxon>Septoria</taxon>
    </lineage>
</organism>
<dbReference type="AlphaFoldDB" id="A0A9Q9AI15"/>
<sequence length="585" mass="67132">MQILLTWEQADLLSGLRRALKLCANKGKICLFIDGLDEFEGEEGTVIGLMREIADLSPNIKLCVSSRPWAAFEKAFHNIPHILLQDLTRQDMDQYILDQFRAYGPIRHLIEKESSEFQALRSTMVERANGVFLWISLAVRTIVNDVPRSCCRNDIQKRLLQLPSDLEDLFRYLLFDYRKEENLSQRQSQIVQTMRARDQVCDATRDESVRAITLYQMALANSGSSPISDTVHQCDISTLITVCRDFADTLERSCSHLIVLGGQDRSPVRVHPRFSGVNKEVEIISEANRRVHYLHRTVRDFFVSSGVWPEVLARGNSDFDPHVALLRSHVLRLRSPLEQPEKHRRLDEWWHDDIVPAMTHARFSSPTISATQVELLDQLDQTLNWYWRKKAGDPLDNWARQAFGSYEERMKHRTPFHHPCLSLAAKVGCANYLHLKLPSGPYDFREGIPILTHALDLLISRRKTVYPLSSPSVINAILPSGQDPNQQYLDMRTKPDTPWLYALKCVREGHRRGWLQSFDADSQSSRRWVAILNLMLDHGADAAAVIGKDQWDPEITTQGVIEAVPTEYFSCNVWKLLERMRGAAE</sequence>
<name>A0A9Q9AI15_9PEZI</name>
<gene>
    <name evidence="2" type="ORF">Slin15195_G000990</name>
</gene>
<feature type="domain" description="DUF7791" evidence="1">
    <location>
        <begin position="187"/>
        <end position="335"/>
    </location>
</feature>
<evidence type="ECO:0000313" key="3">
    <source>
        <dbReference type="Proteomes" id="UP001056384"/>
    </source>
</evidence>
<dbReference type="PANTHER" id="PTHR10039">
    <property type="entry name" value="AMELOGENIN"/>
    <property type="match status" value="1"/>
</dbReference>
<protein>
    <recommendedName>
        <fullName evidence="1">DUF7791 domain-containing protein</fullName>
    </recommendedName>
</protein>
<evidence type="ECO:0000313" key="2">
    <source>
        <dbReference type="EMBL" id="USW46780.1"/>
    </source>
</evidence>
<accession>A0A9Q9AI15</accession>
<dbReference type="Pfam" id="PF25053">
    <property type="entry name" value="DUF7791"/>
    <property type="match status" value="1"/>
</dbReference>
<dbReference type="InterPro" id="IPR056693">
    <property type="entry name" value="DUF7791"/>
</dbReference>
<dbReference type="EMBL" id="CP099418">
    <property type="protein sequence ID" value="USW46780.1"/>
    <property type="molecule type" value="Genomic_DNA"/>
</dbReference>